<gene>
    <name evidence="1" type="ORF">EZS28_015917</name>
</gene>
<name>A0A5J4W1Y3_9EUKA</name>
<dbReference type="EMBL" id="SNRW01003938">
    <property type="protein sequence ID" value="KAA6388556.1"/>
    <property type="molecule type" value="Genomic_DNA"/>
</dbReference>
<dbReference type="Proteomes" id="UP000324800">
    <property type="component" value="Unassembled WGS sequence"/>
</dbReference>
<reference evidence="1 2" key="1">
    <citation type="submission" date="2019-03" db="EMBL/GenBank/DDBJ databases">
        <title>Single cell metagenomics reveals metabolic interactions within the superorganism composed of flagellate Streblomastix strix and complex community of Bacteroidetes bacteria on its surface.</title>
        <authorList>
            <person name="Treitli S.C."/>
            <person name="Kolisko M."/>
            <person name="Husnik F."/>
            <person name="Keeling P."/>
            <person name="Hampl V."/>
        </authorList>
    </citation>
    <scope>NUCLEOTIDE SEQUENCE [LARGE SCALE GENOMIC DNA]</scope>
    <source>
        <strain evidence="1">ST1C</strain>
    </source>
</reference>
<organism evidence="1 2">
    <name type="scientific">Streblomastix strix</name>
    <dbReference type="NCBI Taxonomy" id="222440"/>
    <lineage>
        <taxon>Eukaryota</taxon>
        <taxon>Metamonada</taxon>
        <taxon>Preaxostyla</taxon>
        <taxon>Oxymonadida</taxon>
        <taxon>Streblomastigidae</taxon>
        <taxon>Streblomastix</taxon>
    </lineage>
</organism>
<evidence type="ECO:0000313" key="2">
    <source>
        <dbReference type="Proteomes" id="UP000324800"/>
    </source>
</evidence>
<sequence length="84" mass="9407">MLLAINYGSFSNSFLLVLTTESTTQFLQKKGDELQNTFVAGIVAQVLPHRNYLLSGQVRFPLQPMLADIATVLNTSRWLIIPQL</sequence>
<evidence type="ECO:0000313" key="1">
    <source>
        <dbReference type="EMBL" id="KAA6388556.1"/>
    </source>
</evidence>
<dbReference type="AlphaFoldDB" id="A0A5J4W1Y3"/>
<comment type="caution">
    <text evidence="1">The sequence shown here is derived from an EMBL/GenBank/DDBJ whole genome shotgun (WGS) entry which is preliminary data.</text>
</comment>
<accession>A0A5J4W1Y3</accession>
<protein>
    <submittedName>
        <fullName evidence="1">Uncharacterized protein</fullName>
    </submittedName>
</protein>
<proteinExistence type="predicted"/>